<evidence type="ECO:0008006" key="4">
    <source>
        <dbReference type="Google" id="ProtNLM"/>
    </source>
</evidence>
<protein>
    <recommendedName>
        <fullName evidence="4">Hydrophobin</fullName>
    </recommendedName>
</protein>
<evidence type="ECO:0000256" key="1">
    <source>
        <dbReference type="SAM" id="SignalP"/>
    </source>
</evidence>
<proteinExistence type="predicted"/>
<dbReference type="EMBL" id="ML736360">
    <property type="protein sequence ID" value="KAE8372400.1"/>
    <property type="molecule type" value="Genomic_DNA"/>
</dbReference>
<feature type="chain" id="PRO_5025001483" description="Hydrophobin" evidence="1">
    <location>
        <begin position="17"/>
        <end position="145"/>
    </location>
</feature>
<feature type="signal peptide" evidence="1">
    <location>
        <begin position="1"/>
        <end position="16"/>
    </location>
</feature>
<sequence>MKFFAVAALFAAAAMAAPPAAAGNGNPTVIQAQQKSAFAEKCSANGNEPVCCENVDVKNTQTVSKGGLLNNLLGSADLSGILGEGGIGLINNLIPGTRGSCAGLVSALNKQCQTNIGCCKKEGDVSQEGIANINAELPCLLSQGL</sequence>
<dbReference type="AlphaFoldDB" id="A0A5N7AUD3"/>
<dbReference type="Proteomes" id="UP000326198">
    <property type="component" value="Unassembled WGS sequence"/>
</dbReference>
<reference evidence="2 3" key="1">
    <citation type="submission" date="2019-04" db="EMBL/GenBank/DDBJ databases">
        <title>Friends and foes A comparative genomics studyof 23 Aspergillus species from section Flavi.</title>
        <authorList>
            <consortium name="DOE Joint Genome Institute"/>
            <person name="Kjaerbolling I."/>
            <person name="Vesth T."/>
            <person name="Frisvad J.C."/>
            <person name="Nybo J.L."/>
            <person name="Theobald S."/>
            <person name="Kildgaard S."/>
            <person name="Isbrandt T."/>
            <person name="Kuo A."/>
            <person name="Sato A."/>
            <person name="Lyhne E.K."/>
            <person name="Kogle M.E."/>
            <person name="Wiebenga A."/>
            <person name="Kun R.S."/>
            <person name="Lubbers R.J."/>
            <person name="Makela M.R."/>
            <person name="Barry K."/>
            <person name="Chovatia M."/>
            <person name="Clum A."/>
            <person name="Daum C."/>
            <person name="Haridas S."/>
            <person name="He G."/>
            <person name="LaButti K."/>
            <person name="Lipzen A."/>
            <person name="Mondo S."/>
            <person name="Riley R."/>
            <person name="Salamov A."/>
            <person name="Simmons B.A."/>
            <person name="Magnuson J.K."/>
            <person name="Henrissat B."/>
            <person name="Mortensen U.H."/>
            <person name="Larsen T.O."/>
            <person name="Devries R.P."/>
            <person name="Grigoriev I.V."/>
            <person name="Machida M."/>
            <person name="Baker S.E."/>
            <person name="Andersen M.R."/>
        </authorList>
    </citation>
    <scope>NUCLEOTIDE SEQUENCE [LARGE SCALE GENOMIC DNA]</scope>
    <source>
        <strain evidence="2 3">IBT 29228</strain>
    </source>
</reference>
<keyword evidence="3" id="KW-1185">Reference proteome</keyword>
<name>A0A5N7AUD3_9EURO</name>
<evidence type="ECO:0000313" key="2">
    <source>
        <dbReference type="EMBL" id="KAE8372400.1"/>
    </source>
</evidence>
<dbReference type="OrthoDB" id="4504081at2759"/>
<evidence type="ECO:0000313" key="3">
    <source>
        <dbReference type="Proteomes" id="UP000326198"/>
    </source>
</evidence>
<gene>
    <name evidence="2" type="ORF">BDV26DRAFT_274208</name>
</gene>
<organism evidence="2 3">
    <name type="scientific">Aspergillus bertholletiae</name>
    <dbReference type="NCBI Taxonomy" id="1226010"/>
    <lineage>
        <taxon>Eukaryota</taxon>
        <taxon>Fungi</taxon>
        <taxon>Dikarya</taxon>
        <taxon>Ascomycota</taxon>
        <taxon>Pezizomycotina</taxon>
        <taxon>Eurotiomycetes</taxon>
        <taxon>Eurotiomycetidae</taxon>
        <taxon>Eurotiales</taxon>
        <taxon>Aspergillaceae</taxon>
        <taxon>Aspergillus</taxon>
        <taxon>Aspergillus subgen. Circumdati</taxon>
    </lineage>
</organism>
<accession>A0A5N7AUD3</accession>
<keyword evidence="1" id="KW-0732">Signal</keyword>